<accession>A0AAV4TXI8</accession>
<keyword evidence="2" id="KW-1185">Reference proteome</keyword>
<dbReference type="EMBL" id="BPLQ01010413">
    <property type="protein sequence ID" value="GIY50639.1"/>
    <property type="molecule type" value="Genomic_DNA"/>
</dbReference>
<dbReference type="Proteomes" id="UP001054837">
    <property type="component" value="Unassembled WGS sequence"/>
</dbReference>
<organism evidence="1 2">
    <name type="scientific">Caerostris darwini</name>
    <dbReference type="NCBI Taxonomy" id="1538125"/>
    <lineage>
        <taxon>Eukaryota</taxon>
        <taxon>Metazoa</taxon>
        <taxon>Ecdysozoa</taxon>
        <taxon>Arthropoda</taxon>
        <taxon>Chelicerata</taxon>
        <taxon>Arachnida</taxon>
        <taxon>Araneae</taxon>
        <taxon>Araneomorphae</taxon>
        <taxon>Entelegynae</taxon>
        <taxon>Araneoidea</taxon>
        <taxon>Araneidae</taxon>
        <taxon>Caerostris</taxon>
    </lineage>
</organism>
<comment type="caution">
    <text evidence="1">The sequence shown here is derived from an EMBL/GenBank/DDBJ whole genome shotgun (WGS) entry which is preliminary data.</text>
</comment>
<dbReference type="AlphaFoldDB" id="A0AAV4TXI8"/>
<name>A0AAV4TXI8_9ARAC</name>
<gene>
    <name evidence="1" type="ORF">CDAR_429031</name>
</gene>
<evidence type="ECO:0000313" key="2">
    <source>
        <dbReference type="Proteomes" id="UP001054837"/>
    </source>
</evidence>
<sequence length="125" mass="14304">MRSLRLLITQHLSNFNCRRRRNTRRNCGSSEGQGTFSCVLLCPLGDSTLAGTLSCHDQKRVTPSAFQWVRIVSRGIFWNGIYFFAPLPLTKVQKIPDLCFLSQPPPSRAMERSEDCFWVTCPLEH</sequence>
<proteinExistence type="predicted"/>
<reference evidence="1 2" key="1">
    <citation type="submission" date="2021-06" db="EMBL/GenBank/DDBJ databases">
        <title>Caerostris darwini draft genome.</title>
        <authorList>
            <person name="Kono N."/>
            <person name="Arakawa K."/>
        </authorList>
    </citation>
    <scope>NUCLEOTIDE SEQUENCE [LARGE SCALE GENOMIC DNA]</scope>
</reference>
<evidence type="ECO:0000313" key="1">
    <source>
        <dbReference type="EMBL" id="GIY50639.1"/>
    </source>
</evidence>
<protein>
    <submittedName>
        <fullName evidence="1">Uncharacterized protein</fullName>
    </submittedName>
</protein>